<comment type="function">
    <text evidence="9 11">FliM is one of three proteins (FliG, FliN, FliM) that forms the rotor-mounted switch complex (C ring), located at the base of the basal body. This complex interacts with the CheY and CheZ chemotaxis proteins, in addition to contacting components of the motor that determine the direction of flagellar rotation.</text>
</comment>
<keyword evidence="6 11" id="KW-0283">Flagellar rotation</keyword>
<reference evidence="14" key="1">
    <citation type="submission" date="2019-01" db="EMBL/GenBank/DDBJ databases">
        <title>Cytophagaceae bacterium strain CAR-16.</title>
        <authorList>
            <person name="Chen W.-M."/>
        </authorList>
    </citation>
    <scope>NUCLEOTIDE SEQUENCE [LARGE SCALE GENOMIC DNA]</scope>
    <source>
        <strain evidence="14">CHR27</strain>
    </source>
</reference>
<protein>
    <recommendedName>
        <fullName evidence="2 10">Flagellar motor switch protein FliM</fullName>
    </recommendedName>
</protein>
<keyword evidence="7 11" id="KW-0472">Membrane</keyword>
<proteinExistence type="inferred from homology"/>
<organism evidence="13 14">
    <name type="scientific">Sphingobium fluviale</name>
    <dbReference type="NCBI Taxonomy" id="2506423"/>
    <lineage>
        <taxon>Bacteria</taxon>
        <taxon>Pseudomonadati</taxon>
        <taxon>Pseudomonadota</taxon>
        <taxon>Alphaproteobacteria</taxon>
        <taxon>Sphingomonadales</taxon>
        <taxon>Sphingomonadaceae</taxon>
        <taxon>Sphingobium</taxon>
    </lineage>
</organism>
<evidence type="ECO:0000313" key="14">
    <source>
        <dbReference type="Proteomes" id="UP000290958"/>
    </source>
</evidence>
<dbReference type="SUPFAM" id="SSF103039">
    <property type="entry name" value="CheC-like"/>
    <property type="match status" value="1"/>
</dbReference>
<comment type="subcellular location">
    <subcellularLocation>
        <location evidence="11">Cell inner membrane</location>
        <topology evidence="11">Peripheral membrane protein</topology>
    </subcellularLocation>
    <subcellularLocation>
        <location evidence="11">Bacterial flagellum basal body</location>
    </subcellularLocation>
</comment>
<dbReference type="InterPro" id="IPR036429">
    <property type="entry name" value="SpoA-like_sf"/>
</dbReference>
<dbReference type="GO" id="GO:0005886">
    <property type="term" value="C:plasma membrane"/>
    <property type="evidence" value="ECO:0007669"/>
    <property type="project" value="UniProtKB-SubCell"/>
</dbReference>
<comment type="similarity">
    <text evidence="1 11">Belongs to the FliM family.</text>
</comment>
<dbReference type="OrthoDB" id="9806941at2"/>
<dbReference type="GO" id="GO:0003774">
    <property type="term" value="F:cytoskeletal motor activity"/>
    <property type="evidence" value="ECO:0007669"/>
    <property type="project" value="InterPro"/>
</dbReference>
<dbReference type="InterPro" id="IPR028976">
    <property type="entry name" value="CheC-like_sf"/>
</dbReference>
<keyword evidence="13" id="KW-0282">Flagellum</keyword>
<name>A0A4Q1KK32_9SPHN</name>
<gene>
    <name evidence="13" type="primary">fliM</name>
    <name evidence="13" type="ORF">EQG66_06255</name>
</gene>
<dbReference type="NCBIfam" id="TIGR01397">
    <property type="entry name" value="fliM_switch"/>
    <property type="match status" value="1"/>
</dbReference>
<evidence type="ECO:0000256" key="6">
    <source>
        <dbReference type="ARBA" id="ARBA00022779"/>
    </source>
</evidence>
<evidence type="ECO:0000256" key="2">
    <source>
        <dbReference type="ARBA" id="ARBA00021898"/>
    </source>
</evidence>
<keyword evidence="4 11" id="KW-0145">Chemotaxis</keyword>
<keyword evidence="8 11" id="KW-0975">Bacterial flagellum</keyword>
<dbReference type="Gene3D" id="2.30.330.10">
    <property type="entry name" value="SpoA-like"/>
    <property type="match status" value="1"/>
</dbReference>
<dbReference type="GO" id="GO:0009425">
    <property type="term" value="C:bacterial-type flagellum basal body"/>
    <property type="evidence" value="ECO:0007669"/>
    <property type="project" value="UniProtKB-SubCell"/>
</dbReference>
<dbReference type="PIRSF" id="PIRSF002888">
    <property type="entry name" value="FliM"/>
    <property type="match status" value="1"/>
</dbReference>
<keyword evidence="14" id="KW-1185">Reference proteome</keyword>
<evidence type="ECO:0000256" key="4">
    <source>
        <dbReference type="ARBA" id="ARBA00022500"/>
    </source>
</evidence>
<dbReference type="AlphaFoldDB" id="A0A4Q1KK32"/>
<keyword evidence="3 11" id="KW-1003">Cell membrane</keyword>
<comment type="caution">
    <text evidence="13">The sequence shown here is derived from an EMBL/GenBank/DDBJ whole genome shotgun (WGS) entry which is preliminary data.</text>
</comment>
<accession>A0A4Q1KK32</accession>
<evidence type="ECO:0000256" key="7">
    <source>
        <dbReference type="ARBA" id="ARBA00023136"/>
    </source>
</evidence>
<dbReference type="PANTHER" id="PTHR30034">
    <property type="entry name" value="FLAGELLAR MOTOR SWITCH PROTEIN FLIM"/>
    <property type="match status" value="1"/>
</dbReference>
<dbReference type="PRINTS" id="PR00955">
    <property type="entry name" value="FLGMOTORFLIM"/>
</dbReference>
<feature type="domain" description="Flagellar motor switch protein FliN-like C-terminal" evidence="12">
    <location>
        <begin position="268"/>
        <end position="337"/>
    </location>
</feature>
<dbReference type="GO" id="GO:0050918">
    <property type="term" value="P:positive chemotaxis"/>
    <property type="evidence" value="ECO:0007669"/>
    <property type="project" value="TreeGrafter"/>
</dbReference>
<dbReference type="Proteomes" id="UP000290958">
    <property type="component" value="Unassembled WGS sequence"/>
</dbReference>
<keyword evidence="13" id="KW-0969">Cilium</keyword>
<evidence type="ECO:0000256" key="10">
    <source>
        <dbReference type="NCBIfam" id="TIGR01397"/>
    </source>
</evidence>
<keyword evidence="5 11" id="KW-0997">Cell inner membrane</keyword>
<dbReference type="SUPFAM" id="SSF101801">
    <property type="entry name" value="Surface presentation of antigens (SPOA)"/>
    <property type="match status" value="1"/>
</dbReference>
<evidence type="ECO:0000256" key="8">
    <source>
        <dbReference type="ARBA" id="ARBA00023143"/>
    </source>
</evidence>
<dbReference type="RefSeq" id="WP_129403739.1">
    <property type="nucleotide sequence ID" value="NZ_SBKP01000004.1"/>
</dbReference>
<keyword evidence="13" id="KW-0966">Cell projection</keyword>
<dbReference type="CDD" id="cd17908">
    <property type="entry name" value="FliM"/>
    <property type="match status" value="1"/>
</dbReference>
<dbReference type="Pfam" id="PF02154">
    <property type="entry name" value="FliM"/>
    <property type="match status" value="1"/>
</dbReference>
<sequence length="344" mass="37660">MTEEAPDDFEEFVEFKLPDPPVIGGAEGGTFDQASIDALFGGGGGAEPQRVGLRAVLESEIINHERLPMLEVVCERMVRALSTSMRTLTSDSIDISLDDVTTARFGDFMDRVTLPAMIAVIRVEQWENYGIITVDSGLIYAIVDALLGGKRGTQIMIDGRDFTTIETALVARVLRLAIFEFSTALAPIAPVTIKLERIETNPRFAAIARPSNIGAICTFRVDIDGRGGRFSMMFPQATIEPVRDKLAQRFMGDTAGRESIWPDHMRQQMLATQVELSVLLGEIALPLEHVQALEIGQNLSFHTEPSQRMTMQCGGLTMAQVRAGQRRGNLAVSLATPISRGKQP</sequence>
<dbReference type="Gene3D" id="3.40.1550.10">
    <property type="entry name" value="CheC-like"/>
    <property type="match status" value="1"/>
</dbReference>
<evidence type="ECO:0000313" key="13">
    <source>
        <dbReference type="EMBL" id="RXR29549.1"/>
    </source>
</evidence>
<evidence type="ECO:0000256" key="11">
    <source>
        <dbReference type="PIRNR" id="PIRNR002888"/>
    </source>
</evidence>
<evidence type="ECO:0000256" key="3">
    <source>
        <dbReference type="ARBA" id="ARBA00022475"/>
    </source>
</evidence>
<dbReference type="GO" id="GO:0071978">
    <property type="term" value="P:bacterial-type flagellum-dependent swarming motility"/>
    <property type="evidence" value="ECO:0007669"/>
    <property type="project" value="TreeGrafter"/>
</dbReference>
<evidence type="ECO:0000259" key="12">
    <source>
        <dbReference type="Pfam" id="PF01052"/>
    </source>
</evidence>
<dbReference type="PANTHER" id="PTHR30034:SF3">
    <property type="entry name" value="FLAGELLAR MOTOR SWITCH PROTEIN FLIM"/>
    <property type="match status" value="1"/>
</dbReference>
<dbReference type="Pfam" id="PF01052">
    <property type="entry name" value="FliMN_C"/>
    <property type="match status" value="1"/>
</dbReference>
<evidence type="ECO:0000256" key="9">
    <source>
        <dbReference type="ARBA" id="ARBA00025044"/>
    </source>
</evidence>
<evidence type="ECO:0000256" key="1">
    <source>
        <dbReference type="ARBA" id="ARBA00011049"/>
    </source>
</evidence>
<dbReference type="InterPro" id="IPR001689">
    <property type="entry name" value="Flag_FliM"/>
</dbReference>
<dbReference type="InterPro" id="IPR001543">
    <property type="entry name" value="FliN-like_C"/>
</dbReference>
<dbReference type="EMBL" id="SBKP01000004">
    <property type="protein sequence ID" value="RXR29549.1"/>
    <property type="molecule type" value="Genomic_DNA"/>
</dbReference>
<evidence type="ECO:0000256" key="5">
    <source>
        <dbReference type="ARBA" id="ARBA00022519"/>
    </source>
</evidence>